<dbReference type="GO" id="GO:0016139">
    <property type="term" value="P:glycoside catabolic process"/>
    <property type="evidence" value="ECO:0007669"/>
    <property type="project" value="TreeGrafter"/>
</dbReference>
<dbReference type="GO" id="GO:0005764">
    <property type="term" value="C:lysosome"/>
    <property type="evidence" value="ECO:0007669"/>
    <property type="project" value="TreeGrafter"/>
</dbReference>
<dbReference type="STRING" id="310780.SAMN05216267_104138"/>
<comment type="similarity">
    <text evidence="2">Belongs to the glycosyl hydrolase 29 family.</text>
</comment>
<gene>
    <name evidence="9" type="ORF">SAMN05216267_104138</name>
</gene>
<dbReference type="Gene3D" id="3.20.20.80">
    <property type="entry name" value="Glycosidases"/>
    <property type="match status" value="1"/>
</dbReference>
<dbReference type="RefSeq" id="WP_075018027.1">
    <property type="nucleotide sequence ID" value="NZ_FODD01000041.1"/>
</dbReference>
<dbReference type="PROSITE" id="PS51318">
    <property type="entry name" value="TAT"/>
    <property type="match status" value="1"/>
</dbReference>
<dbReference type="CDD" id="cd00161">
    <property type="entry name" value="beta-trefoil_Ricin-like"/>
    <property type="match status" value="1"/>
</dbReference>
<dbReference type="InterPro" id="IPR017853">
    <property type="entry name" value="GH"/>
</dbReference>
<accession>A0A1H8SFH3</accession>
<dbReference type="SUPFAM" id="SSF51445">
    <property type="entry name" value="(Trans)glycosidases"/>
    <property type="match status" value="1"/>
</dbReference>
<dbReference type="GO" id="GO:0004560">
    <property type="term" value="F:alpha-L-fucosidase activity"/>
    <property type="evidence" value="ECO:0007669"/>
    <property type="project" value="InterPro"/>
</dbReference>
<dbReference type="SMART" id="SM00812">
    <property type="entry name" value="Alpha_L_fucos"/>
    <property type="match status" value="1"/>
</dbReference>
<dbReference type="InterPro" id="IPR035992">
    <property type="entry name" value="Ricin_B-like_lectins"/>
</dbReference>
<dbReference type="PANTHER" id="PTHR10030">
    <property type="entry name" value="ALPHA-L-FUCOSIDASE"/>
    <property type="match status" value="1"/>
</dbReference>
<keyword evidence="10" id="KW-1185">Reference proteome</keyword>
<feature type="domain" description="Glycoside hydrolase family 29 N-terminal" evidence="7">
    <location>
        <begin position="42"/>
        <end position="398"/>
    </location>
</feature>
<dbReference type="PROSITE" id="PS50231">
    <property type="entry name" value="RICIN_B_LECTIN"/>
    <property type="match status" value="1"/>
</dbReference>
<keyword evidence="6" id="KW-0326">Glycosidase</keyword>
<dbReference type="InterPro" id="IPR013780">
    <property type="entry name" value="Glyco_hydro_b"/>
</dbReference>
<organism evidence="9 10">
    <name type="scientific">Actinacidiphila rubida</name>
    <dbReference type="NCBI Taxonomy" id="310780"/>
    <lineage>
        <taxon>Bacteria</taxon>
        <taxon>Bacillati</taxon>
        <taxon>Actinomycetota</taxon>
        <taxon>Actinomycetes</taxon>
        <taxon>Kitasatosporales</taxon>
        <taxon>Streptomycetaceae</taxon>
        <taxon>Actinacidiphila</taxon>
    </lineage>
</organism>
<dbReference type="Gene3D" id="2.80.10.50">
    <property type="match status" value="1"/>
</dbReference>
<dbReference type="PANTHER" id="PTHR10030:SF37">
    <property type="entry name" value="ALPHA-L-FUCOSIDASE-RELATED"/>
    <property type="match status" value="1"/>
</dbReference>
<dbReference type="Gene3D" id="2.60.40.1180">
    <property type="entry name" value="Golgi alpha-mannosidase II"/>
    <property type="match status" value="1"/>
</dbReference>
<dbReference type="GO" id="GO:0006004">
    <property type="term" value="P:fucose metabolic process"/>
    <property type="evidence" value="ECO:0007669"/>
    <property type="project" value="InterPro"/>
</dbReference>
<dbReference type="AlphaFoldDB" id="A0A1H8SFH3"/>
<evidence type="ECO:0000259" key="7">
    <source>
        <dbReference type="Pfam" id="PF01120"/>
    </source>
</evidence>
<dbReference type="InterPro" id="IPR016286">
    <property type="entry name" value="FUC_metazoa-typ"/>
</dbReference>
<evidence type="ECO:0000256" key="4">
    <source>
        <dbReference type="ARBA" id="ARBA00022729"/>
    </source>
</evidence>
<dbReference type="Pfam" id="PF14200">
    <property type="entry name" value="RicinB_lectin_2"/>
    <property type="match status" value="2"/>
</dbReference>
<comment type="function">
    <text evidence="1">Alpha-L-fucosidase is responsible for hydrolyzing the alpha-1,6-linked fucose joined to the reducing-end N-acetylglucosamine of the carbohydrate moieties of glycoproteins.</text>
</comment>
<dbReference type="Pfam" id="PF01120">
    <property type="entry name" value="Alpha_L_fucos"/>
    <property type="match status" value="1"/>
</dbReference>
<evidence type="ECO:0000256" key="2">
    <source>
        <dbReference type="ARBA" id="ARBA00007951"/>
    </source>
</evidence>
<protein>
    <recommendedName>
        <fullName evidence="3">alpha-L-fucosidase</fullName>
        <ecNumber evidence="3">3.2.1.51</ecNumber>
    </recommendedName>
</protein>
<dbReference type="InterPro" id="IPR057739">
    <property type="entry name" value="Glyco_hydro_29_N"/>
</dbReference>
<reference evidence="9 10" key="1">
    <citation type="submission" date="2016-10" db="EMBL/GenBank/DDBJ databases">
        <authorList>
            <person name="de Groot N.N."/>
        </authorList>
    </citation>
    <scope>NUCLEOTIDE SEQUENCE [LARGE SCALE GENOMIC DNA]</scope>
    <source>
        <strain evidence="9 10">CGMCC 4.2026</strain>
    </source>
</reference>
<dbReference type="InterPro" id="IPR000933">
    <property type="entry name" value="Glyco_hydro_29"/>
</dbReference>
<dbReference type="EMBL" id="FODD01000041">
    <property type="protein sequence ID" value="SEO76923.1"/>
    <property type="molecule type" value="Genomic_DNA"/>
</dbReference>
<evidence type="ECO:0000256" key="3">
    <source>
        <dbReference type="ARBA" id="ARBA00012662"/>
    </source>
</evidence>
<evidence type="ECO:0000259" key="8">
    <source>
        <dbReference type="Pfam" id="PF14200"/>
    </source>
</evidence>
<dbReference type="InterPro" id="IPR000772">
    <property type="entry name" value="Ricin_B_lectin"/>
</dbReference>
<feature type="domain" description="Ricin B lectin" evidence="8">
    <location>
        <begin position="533"/>
        <end position="606"/>
    </location>
</feature>
<evidence type="ECO:0000256" key="1">
    <source>
        <dbReference type="ARBA" id="ARBA00004071"/>
    </source>
</evidence>
<evidence type="ECO:0000313" key="10">
    <source>
        <dbReference type="Proteomes" id="UP000181951"/>
    </source>
</evidence>
<evidence type="ECO:0000313" key="9">
    <source>
        <dbReference type="EMBL" id="SEO76923.1"/>
    </source>
</evidence>
<dbReference type="PRINTS" id="PR00741">
    <property type="entry name" value="GLHYDRLASE29"/>
</dbReference>
<dbReference type="SUPFAM" id="SSF50370">
    <property type="entry name" value="Ricin B-like lectins"/>
    <property type="match status" value="1"/>
</dbReference>
<sequence>MPSSFPFPPSASSRPISRRGLLAAAGAATAFGLLRFAPEAAATAGPGSYTAAWSSVDQHPPAPAWFQDAKFGIYYHWGVFSVPAFGNEWYPRNMYIGGSAENQHHVATYGDPSVWPYNNFIDGARDKAGNFVQFAPKPVSQGGAWDPDAWAQLFKAAGAKFAGPVAEHHDGYSMWNSRSNPWNSVQHGPRLDLVGLHAQAIRGQGLKFMASLHHAYHFNGYYDHVPYQSDATLRVLFGQQGTAAENQLWYNKLIEVIDGYQPDLIWQDFDLGLVQESYRLQFLAHYYNQAVAWNKDVAATYKDGFDTAGEVLDFERGGPSGLLTPYWLTDDSISSSSWCYTVGIGYYTTQALLHALIDRTSKGGTMLLNIAPMADGTIPSGQQTILRGMGDWLGRFGEAVYGTRSWASYGEGPTAMGGGSFSGPKAGTAQDIRFTRSQDNKVLYVTALGWQGGTMTVASLNSGQFDISTLTGAQLLNNTAGSYINLSTPTQDAAGLHLAMPSSNAPFSALAYTVKLTFSGQIPAPGSGGGSTTWVRIANVTTGLVLDSGGNVASGSNLKQWNYDGSTNLQWQLVDLGNGYHRIVNRTNGMVADSWGNTANGAPARQAAWNGGNNQQWSLTSLGNGRLQIVNRGTGTALDGAGSTAAGSTTVLWSPNSSTNNEWTVTGV</sequence>
<evidence type="ECO:0000256" key="5">
    <source>
        <dbReference type="ARBA" id="ARBA00022801"/>
    </source>
</evidence>
<dbReference type="Proteomes" id="UP000181951">
    <property type="component" value="Unassembled WGS sequence"/>
</dbReference>
<name>A0A1H8SFH3_9ACTN</name>
<feature type="domain" description="Ricin B lectin" evidence="8">
    <location>
        <begin position="613"/>
        <end position="666"/>
    </location>
</feature>
<keyword evidence="5" id="KW-0378">Hydrolase</keyword>
<dbReference type="EC" id="3.2.1.51" evidence="3"/>
<dbReference type="OrthoDB" id="5526311at2"/>
<keyword evidence="4" id="KW-0732">Signal</keyword>
<evidence type="ECO:0000256" key="6">
    <source>
        <dbReference type="ARBA" id="ARBA00023295"/>
    </source>
</evidence>
<dbReference type="InterPro" id="IPR006311">
    <property type="entry name" value="TAT_signal"/>
</dbReference>
<proteinExistence type="inferred from homology"/>